<sequence>MAVILFITFIAYTSQIFIIWPHITASTSLVQSICILAPLNLLIIMVYIHYLLTCFTHPGSVPSRYIPRQQAYIEVKKSTHTPRFCKTCNNYKPPRTHHCSICDQCVLKMDHHCPWVNNCVGYFNYCHFIRFIVCVDITSIYIFVLLCYRLNDIVQHHLHPAPPEIIFLALNLMGLVIAIIGVGVLTCYHVYCITTNTTTIEGWEKGRSLTIKGMGRIQHVKAPYDQGIYENIATVLGKYPFFWLLPIPMRGNGLDFPIKVGNSLHATSSTTQLNRPVSVETFWSVNTTTTMTPLKSIAQPQSSFVSNATTIV</sequence>
<comment type="subcellular location">
    <subcellularLocation>
        <location evidence="1">Membrane</location>
        <topology evidence="1">Multi-pass membrane protein</topology>
    </subcellularLocation>
</comment>
<feature type="transmembrane region" description="Helical" evidence="10">
    <location>
        <begin position="6"/>
        <end position="23"/>
    </location>
</feature>
<dbReference type="OMA" id="FQTEHEY"/>
<dbReference type="PANTHER" id="PTHR12246">
    <property type="entry name" value="PALMITOYLTRANSFERASE ZDHHC16"/>
    <property type="match status" value="1"/>
</dbReference>
<feature type="domain" description="Palmitoyltransferase DHHC" evidence="11">
    <location>
        <begin position="80"/>
        <end position="205"/>
    </location>
</feature>
<dbReference type="InterPro" id="IPR001594">
    <property type="entry name" value="Palmitoyltrfase_DHHC"/>
</dbReference>
<keyword evidence="4 10" id="KW-1133">Transmembrane helix</keyword>
<name>A0A1X0RQW8_RHIZD</name>
<accession>A0A1X0RQW8</accession>
<feature type="transmembrane region" description="Helical" evidence="10">
    <location>
        <begin position="30"/>
        <end position="52"/>
    </location>
</feature>
<dbReference type="GO" id="GO:0016020">
    <property type="term" value="C:membrane"/>
    <property type="evidence" value="ECO:0007669"/>
    <property type="project" value="UniProtKB-SubCell"/>
</dbReference>
<evidence type="ECO:0000256" key="1">
    <source>
        <dbReference type="ARBA" id="ARBA00004141"/>
    </source>
</evidence>
<organism evidence="12 13">
    <name type="scientific">Rhizopus microsporus</name>
    <dbReference type="NCBI Taxonomy" id="58291"/>
    <lineage>
        <taxon>Eukaryota</taxon>
        <taxon>Fungi</taxon>
        <taxon>Fungi incertae sedis</taxon>
        <taxon>Mucoromycota</taxon>
        <taxon>Mucoromycotina</taxon>
        <taxon>Mucoromycetes</taxon>
        <taxon>Mucorales</taxon>
        <taxon>Mucorineae</taxon>
        <taxon>Rhizopodaceae</taxon>
        <taxon>Rhizopus</taxon>
    </lineage>
</organism>
<feature type="transmembrane region" description="Helical" evidence="10">
    <location>
        <begin position="128"/>
        <end position="148"/>
    </location>
</feature>
<dbReference type="Pfam" id="PF01529">
    <property type="entry name" value="DHHC"/>
    <property type="match status" value="1"/>
</dbReference>
<dbReference type="AlphaFoldDB" id="A0A1X0RQW8"/>
<evidence type="ECO:0000256" key="8">
    <source>
        <dbReference type="ARBA" id="ARBA00023315"/>
    </source>
</evidence>
<comment type="catalytic activity">
    <reaction evidence="9 10">
        <text>L-cysteinyl-[protein] + hexadecanoyl-CoA = S-hexadecanoyl-L-cysteinyl-[protein] + CoA</text>
        <dbReference type="Rhea" id="RHEA:36683"/>
        <dbReference type="Rhea" id="RHEA-COMP:10131"/>
        <dbReference type="Rhea" id="RHEA-COMP:11032"/>
        <dbReference type="ChEBI" id="CHEBI:29950"/>
        <dbReference type="ChEBI" id="CHEBI:57287"/>
        <dbReference type="ChEBI" id="CHEBI:57379"/>
        <dbReference type="ChEBI" id="CHEBI:74151"/>
        <dbReference type="EC" id="2.3.1.225"/>
    </reaction>
</comment>
<dbReference type="PROSITE" id="PS50216">
    <property type="entry name" value="DHHC"/>
    <property type="match status" value="1"/>
</dbReference>
<proteinExistence type="inferred from homology"/>
<feature type="transmembrane region" description="Helical" evidence="10">
    <location>
        <begin position="168"/>
        <end position="191"/>
    </location>
</feature>
<gene>
    <name evidence="12" type="ORF">BCV71DRAFT_187403</name>
</gene>
<reference evidence="12 13" key="1">
    <citation type="journal article" date="2016" name="Proc. Natl. Acad. Sci. U.S.A.">
        <title>Lipid metabolic changes in an early divergent fungus govern the establishment of a mutualistic symbiosis with endobacteria.</title>
        <authorList>
            <person name="Lastovetsky O.A."/>
            <person name="Gaspar M.L."/>
            <person name="Mondo S.J."/>
            <person name="LaButti K.M."/>
            <person name="Sandor L."/>
            <person name="Grigoriev I.V."/>
            <person name="Henry S.A."/>
            <person name="Pawlowska T.E."/>
        </authorList>
    </citation>
    <scope>NUCLEOTIDE SEQUENCE [LARGE SCALE GENOMIC DNA]</scope>
    <source>
        <strain evidence="12 13">ATCC 11559</strain>
    </source>
</reference>
<dbReference type="InterPro" id="IPR039859">
    <property type="entry name" value="PFA4/ZDH16/20/ERF2-like"/>
</dbReference>
<keyword evidence="8 10" id="KW-0012">Acyltransferase</keyword>
<dbReference type="EC" id="2.3.1.225" evidence="10"/>
<keyword evidence="2 10" id="KW-0808">Transferase</keyword>
<keyword evidence="7" id="KW-0449">Lipoprotein</keyword>
<dbReference type="Proteomes" id="UP000242381">
    <property type="component" value="Unassembled WGS sequence"/>
</dbReference>
<dbReference type="EMBL" id="KV921475">
    <property type="protein sequence ID" value="ORE14380.1"/>
    <property type="molecule type" value="Genomic_DNA"/>
</dbReference>
<evidence type="ECO:0000313" key="13">
    <source>
        <dbReference type="Proteomes" id="UP000242381"/>
    </source>
</evidence>
<evidence type="ECO:0000256" key="9">
    <source>
        <dbReference type="ARBA" id="ARBA00048048"/>
    </source>
</evidence>
<dbReference type="VEuPathDB" id="FungiDB:BCV72DRAFT_246794"/>
<dbReference type="GO" id="GO:0019706">
    <property type="term" value="F:protein-cysteine S-palmitoyltransferase activity"/>
    <property type="evidence" value="ECO:0007669"/>
    <property type="project" value="UniProtKB-EC"/>
</dbReference>
<evidence type="ECO:0000256" key="10">
    <source>
        <dbReference type="RuleBase" id="RU079119"/>
    </source>
</evidence>
<protein>
    <recommendedName>
        <fullName evidence="10">Palmitoyltransferase</fullName>
        <ecNumber evidence="10">2.3.1.225</ecNumber>
    </recommendedName>
</protein>
<evidence type="ECO:0000256" key="2">
    <source>
        <dbReference type="ARBA" id="ARBA00022679"/>
    </source>
</evidence>
<keyword evidence="6" id="KW-0564">Palmitate</keyword>
<comment type="domain">
    <text evidence="10">The DHHC domain is required for palmitoyltransferase activity.</text>
</comment>
<evidence type="ECO:0000256" key="4">
    <source>
        <dbReference type="ARBA" id="ARBA00022989"/>
    </source>
</evidence>
<evidence type="ECO:0000256" key="6">
    <source>
        <dbReference type="ARBA" id="ARBA00023139"/>
    </source>
</evidence>
<evidence type="ECO:0000256" key="3">
    <source>
        <dbReference type="ARBA" id="ARBA00022692"/>
    </source>
</evidence>
<evidence type="ECO:0000313" key="12">
    <source>
        <dbReference type="EMBL" id="ORE14380.1"/>
    </source>
</evidence>
<keyword evidence="5 10" id="KW-0472">Membrane</keyword>
<keyword evidence="3 10" id="KW-0812">Transmembrane</keyword>
<evidence type="ECO:0000256" key="7">
    <source>
        <dbReference type="ARBA" id="ARBA00023288"/>
    </source>
</evidence>
<evidence type="ECO:0000259" key="11">
    <source>
        <dbReference type="Pfam" id="PF01529"/>
    </source>
</evidence>
<evidence type="ECO:0000256" key="5">
    <source>
        <dbReference type="ARBA" id="ARBA00023136"/>
    </source>
</evidence>
<comment type="similarity">
    <text evidence="10">Belongs to the DHHC palmitoyltransferase family.</text>
</comment>